<comment type="similarity">
    <text evidence="1">Belongs to the leucine-binding protein family.</text>
</comment>
<dbReference type="Pfam" id="PF00069">
    <property type="entry name" value="Pkinase"/>
    <property type="match status" value="1"/>
</dbReference>
<organism evidence="10 11">
    <name type="scientific">Streptomyces johnsoniae</name>
    <dbReference type="NCBI Taxonomy" id="3075532"/>
    <lineage>
        <taxon>Bacteria</taxon>
        <taxon>Bacillati</taxon>
        <taxon>Actinomycetota</taxon>
        <taxon>Actinomycetes</taxon>
        <taxon>Kitasatosporales</taxon>
        <taxon>Streptomycetaceae</taxon>
        <taxon>Streptomyces</taxon>
    </lineage>
</organism>
<feature type="region of interest" description="Disordered" evidence="8">
    <location>
        <begin position="294"/>
        <end position="316"/>
    </location>
</feature>
<proteinExistence type="inferred from homology"/>
<dbReference type="Proteomes" id="UP001183615">
    <property type="component" value="Unassembled WGS sequence"/>
</dbReference>
<keyword evidence="4 7" id="KW-0547">Nucleotide-binding</keyword>
<dbReference type="InterPro" id="IPR000719">
    <property type="entry name" value="Prot_kinase_dom"/>
</dbReference>
<dbReference type="RefSeq" id="WP_311618118.1">
    <property type="nucleotide sequence ID" value="NZ_JAVREV010000007.1"/>
</dbReference>
<dbReference type="CDD" id="cd14014">
    <property type="entry name" value="STKc_PknB_like"/>
    <property type="match status" value="1"/>
</dbReference>
<dbReference type="PANTHER" id="PTHR43289">
    <property type="entry name" value="MITOGEN-ACTIVATED PROTEIN KINASE KINASE KINASE 20-RELATED"/>
    <property type="match status" value="1"/>
</dbReference>
<dbReference type="InterPro" id="IPR008271">
    <property type="entry name" value="Ser/Thr_kinase_AS"/>
</dbReference>
<protein>
    <submittedName>
        <fullName evidence="10">Bifunctional serine/threonine-protein kinase/ABC transporter substrate-binding protein</fullName>
    </submittedName>
</protein>
<evidence type="ECO:0000259" key="9">
    <source>
        <dbReference type="PROSITE" id="PS50011"/>
    </source>
</evidence>
<evidence type="ECO:0000256" key="2">
    <source>
        <dbReference type="ARBA" id="ARBA00022679"/>
    </source>
</evidence>
<feature type="domain" description="Protein kinase" evidence="9">
    <location>
        <begin position="15"/>
        <end position="269"/>
    </location>
</feature>
<keyword evidence="6 7" id="KW-0067">ATP-binding</keyword>
<keyword evidence="5 10" id="KW-0418">Kinase</keyword>
<reference evidence="11" key="1">
    <citation type="submission" date="2023-07" db="EMBL/GenBank/DDBJ databases">
        <title>30 novel species of actinomycetes from the DSMZ collection.</title>
        <authorList>
            <person name="Nouioui I."/>
        </authorList>
    </citation>
    <scope>NUCLEOTIDE SEQUENCE [LARGE SCALE GENOMIC DNA]</scope>
    <source>
        <strain evidence="11">DSM 41886</strain>
    </source>
</reference>
<evidence type="ECO:0000256" key="8">
    <source>
        <dbReference type="SAM" id="MobiDB-lite"/>
    </source>
</evidence>
<accession>A0ABU2S4A1</accession>
<dbReference type="PANTHER" id="PTHR43289:SF34">
    <property type="entry name" value="SERINE_THREONINE-PROTEIN KINASE YBDM-RELATED"/>
    <property type="match status" value="1"/>
</dbReference>
<dbReference type="SUPFAM" id="SSF56112">
    <property type="entry name" value="Protein kinase-like (PK-like)"/>
    <property type="match status" value="1"/>
</dbReference>
<keyword evidence="2" id="KW-0808">Transferase</keyword>
<dbReference type="PROSITE" id="PS00107">
    <property type="entry name" value="PROTEIN_KINASE_ATP"/>
    <property type="match status" value="1"/>
</dbReference>
<dbReference type="Gene3D" id="3.30.200.20">
    <property type="entry name" value="Phosphorylase Kinase, domain 1"/>
    <property type="match status" value="1"/>
</dbReference>
<dbReference type="SUPFAM" id="SSF53822">
    <property type="entry name" value="Periplasmic binding protein-like I"/>
    <property type="match status" value="1"/>
</dbReference>
<name>A0ABU2S4A1_9ACTN</name>
<dbReference type="InterPro" id="IPR017441">
    <property type="entry name" value="Protein_kinase_ATP_BS"/>
</dbReference>
<keyword evidence="11" id="KW-1185">Reference proteome</keyword>
<dbReference type="EMBL" id="JAVREV010000007">
    <property type="protein sequence ID" value="MDT0443813.1"/>
    <property type="molecule type" value="Genomic_DNA"/>
</dbReference>
<dbReference type="PROSITE" id="PS00108">
    <property type="entry name" value="PROTEIN_KINASE_ST"/>
    <property type="match status" value="1"/>
</dbReference>
<sequence length="719" mass="74409">MLPLHEKDPRAIGEYRLLGRLGAGGMGVVYLARSADGSLVALKTIRPRHVNDHEFRVRLRREVAALRRVRSRWAVPLLDAGPEEAVPWLATAYVPAPSLAEVVRALGPLPPWTVRALGGMLAEALAVVHEAGLVHRDVKPGNVLLALDGPRLIDFGIARAAGETALTAPGAAIGSPGYLSPEQARGGELGPPSDVFSLGCVLVYAATGRSPFGDGLPAALLYRAVHDAPDLDGVPGELAGPLGELLRKEPGRRPDASGVRDLLPADPRVGGAWLPEPATRLIATRSAVLLTLPEDPPTRAAGPDAETAPADAPPAGPGRRRLLAAFSAGGLTLAAGAGAGLWAWLRDEGAPGSPVRTTVALQADLSGPGAALGQAQERGARLAVADFNARADRPFELELRVRDDGGDPGRAAETALGLAADSDVTAVIGPTGPDALAAVAAPYRDGSLPWLPVSAAMSASAVELGDACFPARLGDAFLDAPLLAWVGHRTGTARAAVVNDRHGGDLSWGFSRSFARELPYSGIEVVEAELPEGSDGRDAAAAVVAAEVDTVMFTGALSGAGTAGFARELRAAGFTGATVAVRTDPADAFLSEAGEAAEGWVVSCPFVDGAAAPEGADFAAAHRARFGGGPAPYAAEAYDTVWLVARALTELTAERAPRRSLVARQLRTTRHEGIARSYAFNPDTRGVAPTDALCLYEVREGRFVYLGPYREVTGLDEAA</sequence>
<dbReference type="SMART" id="SM00220">
    <property type="entry name" value="S_TKc"/>
    <property type="match status" value="1"/>
</dbReference>
<comment type="caution">
    <text evidence="10">The sequence shown here is derived from an EMBL/GenBank/DDBJ whole genome shotgun (WGS) entry which is preliminary data.</text>
</comment>
<evidence type="ECO:0000256" key="1">
    <source>
        <dbReference type="ARBA" id="ARBA00010062"/>
    </source>
</evidence>
<gene>
    <name evidence="10" type="ORF">RM779_14620</name>
</gene>
<evidence type="ECO:0000313" key="11">
    <source>
        <dbReference type="Proteomes" id="UP001183615"/>
    </source>
</evidence>
<dbReference type="Pfam" id="PF13458">
    <property type="entry name" value="Peripla_BP_6"/>
    <property type="match status" value="1"/>
</dbReference>
<feature type="compositionally biased region" description="Low complexity" evidence="8">
    <location>
        <begin position="299"/>
        <end position="310"/>
    </location>
</feature>
<dbReference type="InterPro" id="IPR028081">
    <property type="entry name" value="Leu-bd"/>
</dbReference>
<evidence type="ECO:0000256" key="3">
    <source>
        <dbReference type="ARBA" id="ARBA00022729"/>
    </source>
</evidence>
<dbReference type="Gene3D" id="1.10.510.10">
    <property type="entry name" value="Transferase(Phosphotransferase) domain 1"/>
    <property type="match status" value="1"/>
</dbReference>
<dbReference type="GO" id="GO:0016301">
    <property type="term" value="F:kinase activity"/>
    <property type="evidence" value="ECO:0007669"/>
    <property type="project" value="UniProtKB-KW"/>
</dbReference>
<dbReference type="CDD" id="cd06342">
    <property type="entry name" value="PBP1_ABC_LIVBP-like"/>
    <property type="match status" value="1"/>
</dbReference>
<evidence type="ECO:0000256" key="4">
    <source>
        <dbReference type="ARBA" id="ARBA00022741"/>
    </source>
</evidence>
<evidence type="ECO:0000256" key="6">
    <source>
        <dbReference type="ARBA" id="ARBA00022840"/>
    </source>
</evidence>
<dbReference type="Gene3D" id="3.40.50.2300">
    <property type="match status" value="2"/>
</dbReference>
<evidence type="ECO:0000256" key="5">
    <source>
        <dbReference type="ARBA" id="ARBA00022777"/>
    </source>
</evidence>
<evidence type="ECO:0000256" key="7">
    <source>
        <dbReference type="PROSITE-ProRule" id="PRU10141"/>
    </source>
</evidence>
<evidence type="ECO:0000313" key="10">
    <source>
        <dbReference type="EMBL" id="MDT0443813.1"/>
    </source>
</evidence>
<keyword evidence="3" id="KW-0732">Signal</keyword>
<feature type="binding site" evidence="7">
    <location>
        <position position="43"/>
    </location>
    <ligand>
        <name>ATP</name>
        <dbReference type="ChEBI" id="CHEBI:30616"/>
    </ligand>
</feature>
<dbReference type="PROSITE" id="PS50011">
    <property type="entry name" value="PROTEIN_KINASE_DOM"/>
    <property type="match status" value="1"/>
</dbReference>
<dbReference type="InterPro" id="IPR011009">
    <property type="entry name" value="Kinase-like_dom_sf"/>
</dbReference>
<dbReference type="InterPro" id="IPR028082">
    <property type="entry name" value="Peripla_BP_I"/>
</dbReference>